<dbReference type="KEGG" id="nwl:NWFMUON74_53840"/>
<dbReference type="AlphaFoldDB" id="A0A7G1KR29"/>
<organism evidence="2 3">
    <name type="scientific">Nocardia wallacei</name>
    <dbReference type="NCBI Taxonomy" id="480035"/>
    <lineage>
        <taxon>Bacteria</taxon>
        <taxon>Bacillati</taxon>
        <taxon>Actinomycetota</taxon>
        <taxon>Actinomycetes</taxon>
        <taxon>Mycobacteriales</taxon>
        <taxon>Nocardiaceae</taxon>
        <taxon>Nocardia</taxon>
    </lineage>
</organism>
<evidence type="ECO:0000256" key="1">
    <source>
        <dbReference type="SAM" id="MobiDB-lite"/>
    </source>
</evidence>
<reference evidence="2 3" key="1">
    <citation type="submission" date="2020-08" db="EMBL/GenBank/DDBJ databases">
        <title>Genome Sequencing of Nocardia wallacei strain FMUON74 and assembly.</title>
        <authorList>
            <person name="Toyokawa M."/>
            <person name="Uesaka K."/>
        </authorList>
    </citation>
    <scope>NUCLEOTIDE SEQUENCE [LARGE SCALE GENOMIC DNA]</scope>
    <source>
        <strain evidence="2 3">FMUON74</strain>
    </source>
</reference>
<dbReference type="Proteomes" id="UP000516173">
    <property type="component" value="Chromosome"/>
</dbReference>
<dbReference type="RefSeq" id="WP_187684494.1">
    <property type="nucleotide sequence ID" value="NZ_AP023396.1"/>
</dbReference>
<dbReference type="GeneID" id="80349820"/>
<sequence length="236" mass="24835">MPSRPRETDERPADPSRFVSSDDSGSGPEALSALIEFGTARLADTPAVAEGALRRAVRAGTGILSAEQLARLHTLIVTAICGQPGREADLAAAALVAADHWQGLSAADAAHHTLLAARIHYRSGRHSAAAVLYRRGLSCPGLPYPAPEIAILHEQFGTCLVAVRRYRSAATVFEIGAGFAAHDRDCRDLHRDLLAAAAAARAAARPVAMVRRLLAGAVARGRAAARPRDVRPPLSD</sequence>
<feature type="compositionally biased region" description="Basic and acidic residues" evidence="1">
    <location>
        <begin position="1"/>
        <end position="14"/>
    </location>
</feature>
<gene>
    <name evidence="2" type="ORF">NWFMUON74_53840</name>
</gene>
<dbReference type="EMBL" id="AP023396">
    <property type="protein sequence ID" value="BCK57612.1"/>
    <property type="molecule type" value="Genomic_DNA"/>
</dbReference>
<accession>A0A7G1KR29</accession>
<name>A0A7G1KR29_9NOCA</name>
<evidence type="ECO:0000313" key="3">
    <source>
        <dbReference type="Proteomes" id="UP000516173"/>
    </source>
</evidence>
<evidence type="ECO:0000313" key="2">
    <source>
        <dbReference type="EMBL" id="BCK57612.1"/>
    </source>
</evidence>
<proteinExistence type="predicted"/>
<feature type="region of interest" description="Disordered" evidence="1">
    <location>
        <begin position="1"/>
        <end position="27"/>
    </location>
</feature>
<protein>
    <submittedName>
        <fullName evidence="2">Uncharacterized protein</fullName>
    </submittedName>
</protein>
<keyword evidence="3" id="KW-1185">Reference proteome</keyword>